<evidence type="ECO:0000313" key="1">
    <source>
        <dbReference type="EMBL" id="CAA2621776.1"/>
    </source>
</evidence>
<dbReference type="EMBL" id="LR743593">
    <property type="protein sequence ID" value="CAA2621776.1"/>
    <property type="molecule type" value="Genomic_DNA"/>
</dbReference>
<dbReference type="EMBL" id="LR746269">
    <property type="protein sequence ID" value="CAA7397820.1"/>
    <property type="molecule type" value="Genomic_DNA"/>
</dbReference>
<dbReference type="AlphaFoldDB" id="A0A7I8IUL0"/>
<organism evidence="1">
    <name type="scientific">Spirodela intermedia</name>
    <name type="common">Intermediate duckweed</name>
    <dbReference type="NCBI Taxonomy" id="51605"/>
    <lineage>
        <taxon>Eukaryota</taxon>
        <taxon>Viridiplantae</taxon>
        <taxon>Streptophyta</taxon>
        <taxon>Embryophyta</taxon>
        <taxon>Tracheophyta</taxon>
        <taxon>Spermatophyta</taxon>
        <taxon>Magnoliopsida</taxon>
        <taxon>Liliopsida</taxon>
        <taxon>Araceae</taxon>
        <taxon>Lemnoideae</taxon>
        <taxon>Spirodela</taxon>
    </lineage>
</organism>
<accession>A0A7I8IUL0</accession>
<dbReference type="Proteomes" id="UP000663760">
    <property type="component" value="Chromosome 6"/>
</dbReference>
<protein>
    <submittedName>
        <fullName evidence="1">Uncharacterized protein</fullName>
    </submittedName>
</protein>
<reference evidence="1" key="1">
    <citation type="submission" date="2019-12" db="EMBL/GenBank/DDBJ databases">
        <authorList>
            <person name="Scholz U."/>
            <person name="Mascher M."/>
            <person name="Fiebig A."/>
        </authorList>
    </citation>
    <scope>NUCLEOTIDE SEQUENCE</scope>
</reference>
<evidence type="ECO:0000313" key="2">
    <source>
        <dbReference type="EMBL" id="CAA7397820.1"/>
    </source>
</evidence>
<gene>
    <name evidence="1" type="ORF">SI7747_06007854</name>
    <name evidence="2" type="ORF">SI8410_06008485</name>
</gene>
<name>A0A7I8IUL0_SPIIN</name>
<sequence>MSRTSMTSGSSSRLLVSSRMMTQTETVILIDPPSREAAPSTHADISPIGCTSQYHRHEEARRSYHAIAEDAEKIGGDEEEKD</sequence>
<evidence type="ECO:0000313" key="3">
    <source>
        <dbReference type="Proteomes" id="UP000663760"/>
    </source>
</evidence>
<keyword evidence="3" id="KW-1185">Reference proteome</keyword>
<proteinExistence type="predicted"/>